<evidence type="ECO:0000256" key="1">
    <source>
        <dbReference type="ARBA" id="ARBA00022729"/>
    </source>
</evidence>
<gene>
    <name evidence="4" type="ORF">ARALYDRAFT_905679</name>
</gene>
<evidence type="ECO:0000256" key="2">
    <source>
        <dbReference type="SAM" id="SignalP"/>
    </source>
</evidence>
<reference evidence="5" key="1">
    <citation type="journal article" date="2011" name="Nat. Genet.">
        <title>The Arabidopsis lyrata genome sequence and the basis of rapid genome size change.</title>
        <authorList>
            <person name="Hu T.T."/>
            <person name="Pattyn P."/>
            <person name="Bakker E.G."/>
            <person name="Cao J."/>
            <person name="Cheng J.-F."/>
            <person name="Clark R.M."/>
            <person name="Fahlgren N."/>
            <person name="Fawcett J.A."/>
            <person name="Grimwood J."/>
            <person name="Gundlach H."/>
            <person name="Haberer G."/>
            <person name="Hollister J.D."/>
            <person name="Ossowski S."/>
            <person name="Ottilar R.P."/>
            <person name="Salamov A.A."/>
            <person name="Schneeberger K."/>
            <person name="Spannagl M."/>
            <person name="Wang X."/>
            <person name="Yang L."/>
            <person name="Nasrallah M.E."/>
            <person name="Bergelson J."/>
            <person name="Carrington J.C."/>
            <person name="Gaut B.S."/>
            <person name="Schmutz J."/>
            <person name="Mayer K.F.X."/>
            <person name="Van de Peer Y."/>
            <person name="Grigoriev I.V."/>
            <person name="Nordborg M."/>
            <person name="Weigel D."/>
            <person name="Guo Y.-L."/>
        </authorList>
    </citation>
    <scope>NUCLEOTIDE SEQUENCE [LARGE SCALE GENOMIC DNA]</scope>
    <source>
        <strain evidence="5">cv. MN47</strain>
    </source>
</reference>
<protein>
    <recommendedName>
        <fullName evidence="3">Prolamin-like domain-containing protein</fullName>
    </recommendedName>
</protein>
<accession>D7LNN5</accession>
<evidence type="ECO:0000259" key="3">
    <source>
        <dbReference type="Pfam" id="PF05617"/>
    </source>
</evidence>
<name>D7LNN5_ARALL</name>
<feature type="signal peptide" evidence="2">
    <location>
        <begin position="1"/>
        <end position="21"/>
    </location>
</feature>
<dbReference type="Gramene" id="scaffold_501383.1">
    <property type="protein sequence ID" value="scaffold_501383.1"/>
    <property type="gene ID" value="scaffold_501383.1"/>
</dbReference>
<dbReference type="KEGG" id="aly:9311792"/>
<feature type="domain" description="Prolamin-like" evidence="3">
    <location>
        <begin position="47"/>
        <end position="93"/>
    </location>
</feature>
<dbReference type="Pfam" id="PF05617">
    <property type="entry name" value="Prolamin_like"/>
    <property type="match status" value="1"/>
</dbReference>
<dbReference type="eggNOG" id="ENOG502R1RG">
    <property type="taxonomic scope" value="Eukaryota"/>
</dbReference>
<feature type="chain" id="PRO_5003102147" description="Prolamin-like domain-containing protein" evidence="2">
    <location>
        <begin position="22"/>
        <end position="116"/>
    </location>
</feature>
<proteinExistence type="predicted"/>
<evidence type="ECO:0000313" key="4">
    <source>
        <dbReference type="EMBL" id="EFH51983.1"/>
    </source>
</evidence>
<dbReference type="AlphaFoldDB" id="D7LNN5"/>
<sequence>MLAMSMIALIIILSIFIQTKGNDLAPIPSSIAPEPQSDNQFFLDPITCIHDVKTIPKCMDAVLHFRFKQVTKKCCYAMLSLPESCFGVLFPIPYVYHLLLKAACKITYSPLIDKIF</sequence>
<dbReference type="InterPro" id="IPR008502">
    <property type="entry name" value="Prolamin-like"/>
</dbReference>
<dbReference type="HOGENOM" id="CLU_2174466_0_0_1"/>
<organism evidence="5">
    <name type="scientific">Arabidopsis lyrata subsp. lyrata</name>
    <name type="common">Lyre-leaved rock-cress</name>
    <dbReference type="NCBI Taxonomy" id="81972"/>
    <lineage>
        <taxon>Eukaryota</taxon>
        <taxon>Viridiplantae</taxon>
        <taxon>Streptophyta</taxon>
        <taxon>Embryophyta</taxon>
        <taxon>Tracheophyta</taxon>
        <taxon>Spermatophyta</taxon>
        <taxon>Magnoliopsida</taxon>
        <taxon>eudicotyledons</taxon>
        <taxon>Gunneridae</taxon>
        <taxon>Pentapetalae</taxon>
        <taxon>rosids</taxon>
        <taxon>malvids</taxon>
        <taxon>Brassicales</taxon>
        <taxon>Brassicaceae</taxon>
        <taxon>Camelineae</taxon>
        <taxon>Arabidopsis</taxon>
    </lineage>
</organism>
<keyword evidence="5" id="KW-1185">Reference proteome</keyword>
<dbReference type="Proteomes" id="UP000008694">
    <property type="component" value="Unassembled WGS sequence"/>
</dbReference>
<keyword evidence="1 2" id="KW-0732">Signal</keyword>
<dbReference type="OrthoDB" id="1085669at2759"/>
<evidence type="ECO:0000313" key="5">
    <source>
        <dbReference type="Proteomes" id="UP000008694"/>
    </source>
</evidence>
<dbReference type="EMBL" id="GL348717">
    <property type="protein sequence ID" value="EFH51983.1"/>
    <property type="molecule type" value="Genomic_DNA"/>
</dbReference>